<reference evidence="1" key="1">
    <citation type="journal article" date="2023" name="Mol. Ecol. Resour.">
        <title>Chromosome-level genome assembly of a triploid poplar Populus alba 'Berolinensis'.</title>
        <authorList>
            <person name="Chen S."/>
            <person name="Yu Y."/>
            <person name="Wang X."/>
            <person name="Wang S."/>
            <person name="Zhang T."/>
            <person name="Zhou Y."/>
            <person name="He R."/>
            <person name="Meng N."/>
            <person name="Wang Y."/>
            <person name="Liu W."/>
            <person name="Liu Z."/>
            <person name="Liu J."/>
            <person name="Guo Q."/>
            <person name="Huang H."/>
            <person name="Sederoff R.R."/>
            <person name="Wang G."/>
            <person name="Qu G."/>
            <person name="Chen S."/>
        </authorList>
    </citation>
    <scope>NUCLEOTIDE SEQUENCE</scope>
    <source>
        <strain evidence="1">SC-2020</strain>
    </source>
</reference>
<protein>
    <submittedName>
        <fullName evidence="1">Uncharacterized protein</fullName>
    </submittedName>
</protein>
<dbReference type="EMBL" id="JAQIZT010000005">
    <property type="protein sequence ID" value="KAJ6995969.1"/>
    <property type="molecule type" value="Genomic_DNA"/>
</dbReference>
<dbReference type="Proteomes" id="UP001164929">
    <property type="component" value="Chromosome 5"/>
</dbReference>
<dbReference type="AlphaFoldDB" id="A0AAD6QSS0"/>
<name>A0AAD6QSS0_9ROSI</name>
<evidence type="ECO:0000313" key="2">
    <source>
        <dbReference type="Proteomes" id="UP001164929"/>
    </source>
</evidence>
<organism evidence="1 2">
    <name type="scientific">Populus alba x Populus x berolinensis</name>
    <dbReference type="NCBI Taxonomy" id="444605"/>
    <lineage>
        <taxon>Eukaryota</taxon>
        <taxon>Viridiplantae</taxon>
        <taxon>Streptophyta</taxon>
        <taxon>Embryophyta</taxon>
        <taxon>Tracheophyta</taxon>
        <taxon>Spermatophyta</taxon>
        <taxon>Magnoliopsida</taxon>
        <taxon>eudicotyledons</taxon>
        <taxon>Gunneridae</taxon>
        <taxon>Pentapetalae</taxon>
        <taxon>rosids</taxon>
        <taxon>fabids</taxon>
        <taxon>Malpighiales</taxon>
        <taxon>Salicaceae</taxon>
        <taxon>Saliceae</taxon>
        <taxon>Populus</taxon>
    </lineage>
</organism>
<accession>A0AAD6QSS0</accession>
<sequence length="125" mass="13744">MASLLVSISFPMPLSAPKFSFKELQLRKSAVTRLSGQATSGTATNLLVPCNATGEILSVNQSCDFDVEVNIRNIDRSENDEFLLIIGPKVLSSSFYGEITNPFADIVKNKHASDFDWIFSTKHAM</sequence>
<proteinExistence type="predicted"/>
<comment type="caution">
    <text evidence="1">The sequence shown here is derived from an EMBL/GenBank/DDBJ whole genome shotgun (WGS) entry which is preliminary data.</text>
</comment>
<evidence type="ECO:0000313" key="1">
    <source>
        <dbReference type="EMBL" id="KAJ6995969.1"/>
    </source>
</evidence>
<keyword evidence="2" id="KW-1185">Reference proteome</keyword>
<gene>
    <name evidence="1" type="ORF">NC653_012758</name>
</gene>